<feature type="site" description="Important for enzyme activity" evidence="11 12">
    <location>
        <position position="181"/>
    </location>
</feature>
<dbReference type="GO" id="GO:0005737">
    <property type="term" value="C:cytoplasm"/>
    <property type="evidence" value="ECO:0007669"/>
    <property type="project" value="TreeGrafter"/>
</dbReference>
<dbReference type="PROSITE" id="PS52048">
    <property type="entry name" value="UCH_DOMAIN"/>
    <property type="match status" value="1"/>
</dbReference>
<evidence type="ECO:0000256" key="4">
    <source>
        <dbReference type="ARBA" id="ARBA00022670"/>
    </source>
</evidence>
<dbReference type="CDD" id="cd09617">
    <property type="entry name" value="Peptidase_C12_UCH37_BAP1"/>
    <property type="match status" value="1"/>
</dbReference>
<comment type="catalytic activity">
    <reaction evidence="1 9 12 13">
        <text>Thiol-dependent hydrolysis of ester, thioester, amide, peptide and isopeptide bonds formed by the C-terminal Gly of ubiquitin (a 76-residue protein attached to proteins as an intracellular targeting signal).</text>
        <dbReference type="EC" id="3.4.19.12"/>
    </reaction>
</comment>
<evidence type="ECO:0000313" key="15">
    <source>
        <dbReference type="EMBL" id="OQR94290.1"/>
    </source>
</evidence>
<dbReference type="Pfam" id="PF01088">
    <property type="entry name" value="Peptidase_C12"/>
    <property type="match status" value="1"/>
</dbReference>
<evidence type="ECO:0000256" key="9">
    <source>
        <dbReference type="PIRNR" id="PIRNR038120"/>
    </source>
</evidence>
<keyword evidence="16" id="KW-1185">Reference proteome</keyword>
<dbReference type="InterPro" id="IPR036959">
    <property type="entry name" value="Peptidase_C12_UCH_sf"/>
</dbReference>
<dbReference type="PIRSF" id="PIRSF038120">
    <property type="entry name" value="Ubiquitinyl_hydrolase_UCH37"/>
    <property type="match status" value="1"/>
</dbReference>
<evidence type="ECO:0000313" key="16">
    <source>
        <dbReference type="Proteomes" id="UP000243579"/>
    </source>
</evidence>
<evidence type="ECO:0000256" key="3">
    <source>
        <dbReference type="ARBA" id="ARBA00009326"/>
    </source>
</evidence>
<dbReference type="GO" id="GO:0004843">
    <property type="term" value="F:cysteine-type deubiquitinase activity"/>
    <property type="evidence" value="ECO:0007669"/>
    <property type="project" value="UniProtKB-UniRule"/>
</dbReference>
<evidence type="ECO:0000256" key="10">
    <source>
        <dbReference type="PIRSR" id="PIRSR038120-1"/>
    </source>
</evidence>
<keyword evidence="6 9" id="KW-0378">Hydrolase</keyword>
<dbReference type="AlphaFoldDB" id="A0A1V9Z8X5"/>
<evidence type="ECO:0000256" key="1">
    <source>
        <dbReference type="ARBA" id="ARBA00000707"/>
    </source>
</evidence>
<name>A0A1V9Z8X5_ACHHY</name>
<dbReference type="SUPFAM" id="SSF54001">
    <property type="entry name" value="Cysteine proteinases"/>
    <property type="match status" value="1"/>
</dbReference>
<protein>
    <recommendedName>
        <fullName evidence="9 13">Ubiquitin carboxyl-terminal hydrolase</fullName>
        <ecNumber evidence="9 13">3.4.19.12</ecNumber>
    </recommendedName>
</protein>
<evidence type="ECO:0000256" key="7">
    <source>
        <dbReference type="ARBA" id="ARBA00022807"/>
    </source>
</evidence>
<comment type="caution">
    <text evidence="15">The sequence shown here is derived from an EMBL/GenBank/DDBJ whole genome shotgun (WGS) entry which is preliminary data.</text>
</comment>
<accession>A0A1V9Z8X5</accession>
<evidence type="ECO:0000259" key="14">
    <source>
        <dbReference type="PROSITE" id="PS52048"/>
    </source>
</evidence>
<keyword evidence="8" id="KW-0539">Nucleus</keyword>
<dbReference type="PROSITE" id="PS52049">
    <property type="entry name" value="ULD"/>
    <property type="match status" value="1"/>
</dbReference>
<evidence type="ECO:0000256" key="8">
    <source>
        <dbReference type="ARBA" id="ARBA00023242"/>
    </source>
</evidence>
<comment type="similarity">
    <text evidence="3 9 12 13">Belongs to the peptidase C12 family.</text>
</comment>
<dbReference type="GO" id="GO:0016579">
    <property type="term" value="P:protein deubiquitination"/>
    <property type="evidence" value="ECO:0007669"/>
    <property type="project" value="InterPro"/>
</dbReference>
<proteinExistence type="inferred from homology"/>
<dbReference type="InterPro" id="IPR041507">
    <property type="entry name" value="UCH_C"/>
</dbReference>
<dbReference type="EC" id="3.4.19.12" evidence="9 13"/>
<evidence type="ECO:0000256" key="13">
    <source>
        <dbReference type="RuleBase" id="RU361215"/>
    </source>
</evidence>
<dbReference type="PANTHER" id="PTHR10589:SF16">
    <property type="entry name" value="UBIQUITIN CARBOXYL-TERMINAL HYDROLASE ISOZYME L5"/>
    <property type="match status" value="1"/>
</dbReference>
<feature type="active site" description="Proton donor" evidence="10 12">
    <location>
        <position position="166"/>
    </location>
</feature>
<dbReference type="PRINTS" id="PR00707">
    <property type="entry name" value="UBCTHYDRLASE"/>
</dbReference>
<keyword evidence="5 9" id="KW-0833">Ubl conjugation pathway</keyword>
<keyword evidence="4 9" id="KW-0645">Protease</keyword>
<dbReference type="Pfam" id="PF18031">
    <property type="entry name" value="UCH_C"/>
    <property type="match status" value="1"/>
</dbReference>
<comment type="subcellular location">
    <subcellularLocation>
        <location evidence="2">Nucleus</location>
    </subcellularLocation>
</comment>
<dbReference type="PANTHER" id="PTHR10589">
    <property type="entry name" value="UBIQUITIN CARBOXYL-TERMINAL HYDROLASE"/>
    <property type="match status" value="1"/>
</dbReference>
<dbReference type="InterPro" id="IPR038765">
    <property type="entry name" value="Papain-like_cys_pep_sf"/>
</dbReference>
<organism evidence="15 16">
    <name type="scientific">Achlya hypogyna</name>
    <name type="common">Oomycete</name>
    <name type="synonym">Protoachlya hypogyna</name>
    <dbReference type="NCBI Taxonomy" id="1202772"/>
    <lineage>
        <taxon>Eukaryota</taxon>
        <taxon>Sar</taxon>
        <taxon>Stramenopiles</taxon>
        <taxon>Oomycota</taxon>
        <taxon>Saprolegniomycetes</taxon>
        <taxon>Saprolegniales</taxon>
        <taxon>Achlyaceae</taxon>
        <taxon>Achlya</taxon>
    </lineage>
</organism>
<dbReference type="EMBL" id="JNBR01000367">
    <property type="protein sequence ID" value="OQR94290.1"/>
    <property type="molecule type" value="Genomic_DNA"/>
</dbReference>
<evidence type="ECO:0000256" key="5">
    <source>
        <dbReference type="ARBA" id="ARBA00022786"/>
    </source>
</evidence>
<dbReference type="Proteomes" id="UP000243579">
    <property type="component" value="Unassembled WGS sequence"/>
</dbReference>
<dbReference type="Gene3D" id="3.40.532.10">
    <property type="entry name" value="Peptidase C12, ubiquitin carboxyl-terminal hydrolase"/>
    <property type="match status" value="1"/>
</dbReference>
<feature type="active site" description="Nucleophile" evidence="10 12">
    <location>
        <position position="87"/>
    </location>
</feature>
<dbReference type="OrthoDB" id="1924260at2759"/>
<gene>
    <name evidence="15" type="ORF">ACHHYP_01571</name>
</gene>
<evidence type="ECO:0000256" key="12">
    <source>
        <dbReference type="PROSITE-ProRule" id="PRU01393"/>
    </source>
</evidence>
<dbReference type="GO" id="GO:0005634">
    <property type="term" value="C:nucleus"/>
    <property type="evidence" value="ECO:0007669"/>
    <property type="project" value="UniProtKB-SubCell"/>
</dbReference>
<feature type="domain" description="UCH catalytic" evidence="14">
    <location>
        <begin position="2"/>
        <end position="232"/>
    </location>
</feature>
<feature type="site" description="Transition state stabilizer" evidence="12">
    <location>
        <position position="81"/>
    </location>
</feature>
<evidence type="ECO:0000256" key="11">
    <source>
        <dbReference type="PIRSR" id="PIRSR038120-2"/>
    </source>
</evidence>
<evidence type="ECO:0000256" key="6">
    <source>
        <dbReference type="ARBA" id="ARBA00022801"/>
    </source>
</evidence>
<dbReference type="InterPro" id="IPR017390">
    <property type="entry name" value="Ubiquitinyl_hydrolase_UCH37"/>
</dbReference>
<dbReference type="InterPro" id="IPR001578">
    <property type="entry name" value="Peptidase_C12_UCH"/>
</dbReference>
<evidence type="ECO:0000256" key="2">
    <source>
        <dbReference type="ARBA" id="ARBA00004123"/>
    </source>
</evidence>
<reference evidence="15 16" key="1">
    <citation type="journal article" date="2014" name="Genome Biol. Evol.">
        <title>The secreted proteins of Achlya hypogyna and Thraustotheca clavata identify the ancestral oomycete secretome and reveal gene acquisitions by horizontal gene transfer.</title>
        <authorList>
            <person name="Misner I."/>
            <person name="Blouin N."/>
            <person name="Leonard G."/>
            <person name="Richards T.A."/>
            <person name="Lane C.E."/>
        </authorList>
    </citation>
    <scope>NUCLEOTIDE SEQUENCE [LARGE SCALE GENOMIC DNA]</scope>
    <source>
        <strain evidence="15 16">ATCC 48635</strain>
    </source>
</reference>
<sequence length="321" mass="35626">MSWCTIESDPGVFTSLIEDIGVKGVQVEELYSLDQSEFQQLAPVFGLIFLFKWEPNHRANASAAAAASSYAVHPDLFFAKQVISNACATQAILSILLNLEASSNVEIGDTLKEFKGFVGDFPSDLKGLAISNSDTIRTVHNSFARAEPFIMDDEKPSAKDSDDVYHFVAYVPFQGHVYELDGLTEGPVNLGPIATGGLQGLSWLDVATPVIQQRIEKYASSEIRFNLLALVRNRMQVAQHHIGELLEQDQTPHVAAQLQSWQQCIAAEEQKRANWKHENARRKHNYVPFVIKLLQILAQKGELDPLIKAQLEKAVADGQQQ</sequence>
<dbReference type="STRING" id="1202772.A0A1V9Z8X5"/>
<dbReference type="GO" id="GO:0006511">
    <property type="term" value="P:ubiquitin-dependent protein catabolic process"/>
    <property type="evidence" value="ECO:0007669"/>
    <property type="project" value="UniProtKB-UniRule"/>
</dbReference>
<dbReference type="FunFam" id="3.40.532.10:FF:000003">
    <property type="entry name" value="Ubiquitin carboxyl-terminal hydrolase"/>
    <property type="match status" value="1"/>
</dbReference>
<keyword evidence="7 9" id="KW-0788">Thiol protease</keyword>